<organism evidence="2">
    <name type="scientific">mine drainage metagenome</name>
    <dbReference type="NCBI Taxonomy" id="410659"/>
    <lineage>
        <taxon>unclassified sequences</taxon>
        <taxon>metagenomes</taxon>
        <taxon>ecological metagenomes</taxon>
    </lineage>
</organism>
<reference evidence="2" key="1">
    <citation type="submission" date="2013-08" db="EMBL/GenBank/DDBJ databases">
        <authorList>
            <person name="Mendez C."/>
            <person name="Richter M."/>
            <person name="Ferrer M."/>
            <person name="Sanchez J."/>
        </authorList>
    </citation>
    <scope>NUCLEOTIDE SEQUENCE</scope>
</reference>
<feature type="transmembrane region" description="Helical" evidence="1">
    <location>
        <begin position="24"/>
        <end position="42"/>
    </location>
</feature>
<reference evidence="2" key="2">
    <citation type="journal article" date="2014" name="ISME J.">
        <title>Microbial stratification in low pH oxic and suboxic macroscopic growths along an acid mine drainage.</title>
        <authorList>
            <person name="Mendez-Garcia C."/>
            <person name="Mesa V."/>
            <person name="Sprenger R.R."/>
            <person name="Richter M."/>
            <person name="Diez M.S."/>
            <person name="Solano J."/>
            <person name="Bargiela R."/>
            <person name="Golyshina O.V."/>
            <person name="Manteca A."/>
            <person name="Ramos J.L."/>
            <person name="Gallego J.R."/>
            <person name="Llorente I."/>
            <person name="Martins Dos Santos V.A."/>
            <person name="Jensen O.N."/>
            <person name="Pelaez A.I."/>
            <person name="Sanchez J."/>
            <person name="Ferrer M."/>
        </authorList>
    </citation>
    <scope>NUCLEOTIDE SEQUENCE</scope>
</reference>
<gene>
    <name evidence="2" type="ORF">B1B_03137</name>
</gene>
<dbReference type="InterPro" id="IPR023201">
    <property type="entry name" value="SecY_dom_sf"/>
</dbReference>
<sequence>GAKIINLDLTDDEDKGMYQGTQKILVLVMIMVESIPQVFGYLFPATTFVSALNTFSPGNGTLLADTIIIAQVAFGSYLVFLMDEVVSNGGSAAGSPSSSPPG</sequence>
<proteinExistence type="predicted"/>
<feature type="non-terminal residue" evidence="2">
    <location>
        <position position="1"/>
    </location>
</feature>
<accession>T1BYP3</accession>
<evidence type="ECO:0000256" key="1">
    <source>
        <dbReference type="SAM" id="Phobius"/>
    </source>
</evidence>
<keyword evidence="1" id="KW-0812">Transmembrane</keyword>
<keyword evidence="1" id="KW-1133">Transmembrane helix</keyword>
<name>T1BYP3_9ZZZZ</name>
<evidence type="ECO:0000313" key="2">
    <source>
        <dbReference type="EMBL" id="EQD73608.1"/>
    </source>
</evidence>
<keyword evidence="1" id="KW-0472">Membrane</keyword>
<dbReference type="Gene3D" id="1.10.3370.10">
    <property type="entry name" value="SecY subunit domain"/>
    <property type="match status" value="1"/>
</dbReference>
<comment type="caution">
    <text evidence="2">The sequence shown here is derived from an EMBL/GenBank/DDBJ whole genome shotgun (WGS) entry which is preliminary data.</text>
</comment>
<dbReference type="SUPFAM" id="SSF103491">
    <property type="entry name" value="Preprotein translocase SecY subunit"/>
    <property type="match status" value="1"/>
</dbReference>
<dbReference type="AlphaFoldDB" id="T1BYP3"/>
<dbReference type="EMBL" id="AUZY01001904">
    <property type="protein sequence ID" value="EQD73608.1"/>
    <property type="molecule type" value="Genomic_DNA"/>
</dbReference>
<protein>
    <submittedName>
        <fullName evidence="2">Preprotein translocase, SecY subunit</fullName>
    </submittedName>
</protein>
<feature type="transmembrane region" description="Helical" evidence="1">
    <location>
        <begin position="62"/>
        <end position="81"/>
    </location>
</feature>